<dbReference type="AlphaFoldDB" id="A0A329UF06"/>
<dbReference type="EMBL" id="PRLE01000001">
    <property type="protein sequence ID" value="RAW61277.1"/>
    <property type="molecule type" value="Genomic_DNA"/>
</dbReference>
<comment type="caution">
    <text evidence="1">The sequence shown here is derived from an EMBL/GenBank/DDBJ whole genome shotgun (WGS) entry which is preliminary data.</text>
</comment>
<evidence type="ECO:0000313" key="1">
    <source>
        <dbReference type="EMBL" id="RAW61277.1"/>
    </source>
</evidence>
<dbReference type="RefSeq" id="WP_112147636.1">
    <property type="nucleotide sequence ID" value="NZ_PRLE01000001.1"/>
</dbReference>
<dbReference type="Proteomes" id="UP000250583">
    <property type="component" value="Unassembled WGS sequence"/>
</dbReference>
<proteinExistence type="predicted"/>
<reference evidence="1 2" key="1">
    <citation type="submission" date="2018-02" db="EMBL/GenBank/DDBJ databases">
        <title>Complete genome sequencing of Faecalibacterium prausnitzii strains isolated from the human gut.</title>
        <authorList>
            <person name="Fitzgerald B.C."/>
            <person name="Shkoporov A.N."/>
            <person name="Ross P.R."/>
            <person name="Hill C."/>
        </authorList>
    </citation>
    <scope>NUCLEOTIDE SEQUENCE [LARGE SCALE GENOMIC DNA]</scope>
    <source>
        <strain evidence="1 2">APC923/61-1</strain>
    </source>
</reference>
<evidence type="ECO:0000313" key="2">
    <source>
        <dbReference type="Proteomes" id="UP000250583"/>
    </source>
</evidence>
<sequence>MADEVILAKLSQLRALGEKFNQVTGELTQQIGALEEAGGQANVLERLKVNGQLLTPDENKTVDIPVPTRVGQLENDAGYQENVLEKICVNGAEQNIQDGKGVDLFVPTKVSDLVNDDQYYTEDEMNAKLREKVGVSFDGSEPPRNTRLWVAVDPAADTEPEEELSTQSSQDRYDFTIL</sequence>
<protein>
    <submittedName>
        <fullName evidence="1">Uncharacterized protein</fullName>
    </submittedName>
</protein>
<accession>A0A329UF06</accession>
<name>A0A329UF06_9FIRM</name>
<gene>
    <name evidence="1" type="ORF">C4N22_00895</name>
</gene>
<organism evidence="1 2">
    <name type="scientific">Faecalibacterium prausnitzii</name>
    <dbReference type="NCBI Taxonomy" id="853"/>
    <lineage>
        <taxon>Bacteria</taxon>
        <taxon>Bacillati</taxon>
        <taxon>Bacillota</taxon>
        <taxon>Clostridia</taxon>
        <taxon>Eubacteriales</taxon>
        <taxon>Oscillospiraceae</taxon>
        <taxon>Faecalibacterium</taxon>
    </lineage>
</organism>